<evidence type="ECO:0000313" key="3">
    <source>
        <dbReference type="Proteomes" id="UP000670092"/>
    </source>
</evidence>
<proteinExistence type="predicted"/>
<dbReference type="AlphaFoldDB" id="A0A8H8CQY4"/>
<feature type="region of interest" description="Disordered" evidence="1">
    <location>
        <begin position="1"/>
        <end position="21"/>
    </location>
</feature>
<accession>A0A8H8CQY4</accession>
<dbReference type="EMBL" id="JAEVHI010000007">
    <property type="protein sequence ID" value="KAG5287461.1"/>
    <property type="molecule type" value="Genomic_DNA"/>
</dbReference>
<reference evidence="2 3" key="1">
    <citation type="submission" date="2021-01" db="EMBL/GenBank/DDBJ databases">
        <title>Chromosome-level genome assembly of a human fungal pathogen reveals clustering of transcriptionally co-regulated genes.</title>
        <authorList>
            <person name="Voorhies M."/>
            <person name="Cohen S."/>
            <person name="Shea T.P."/>
            <person name="Petrus S."/>
            <person name="Munoz J.F."/>
            <person name="Poplawski S."/>
            <person name="Goldman W.E."/>
            <person name="Michael T."/>
            <person name="Cuomo C.A."/>
            <person name="Sil A."/>
            <person name="Beyhan S."/>
        </authorList>
    </citation>
    <scope>NUCLEOTIDE SEQUENCE [LARGE SCALE GENOMIC DNA]</scope>
    <source>
        <strain evidence="2 3">G184AR</strain>
    </source>
</reference>
<dbReference type="Proteomes" id="UP000670092">
    <property type="component" value="Unassembled WGS sequence"/>
</dbReference>
<dbReference type="VEuPathDB" id="FungiDB:I7I52_11240"/>
<comment type="caution">
    <text evidence="2">The sequence shown here is derived from an EMBL/GenBank/DDBJ whole genome shotgun (WGS) entry which is preliminary data.</text>
</comment>
<sequence>MGGNCQMPGQLGMEPSLSSSPGSPYWDYVAQHTGGGYLSLQRKGRAVTSIMLSWFCMDGRSYTKVLILCNP</sequence>
<evidence type="ECO:0000256" key="1">
    <source>
        <dbReference type="SAM" id="MobiDB-lite"/>
    </source>
</evidence>
<evidence type="ECO:0000313" key="2">
    <source>
        <dbReference type="EMBL" id="KAG5287461.1"/>
    </source>
</evidence>
<organism evidence="2 3">
    <name type="scientific">Ajellomyces capsulatus</name>
    <name type="common">Darling's disease fungus</name>
    <name type="synonym">Histoplasma capsulatum</name>
    <dbReference type="NCBI Taxonomy" id="5037"/>
    <lineage>
        <taxon>Eukaryota</taxon>
        <taxon>Fungi</taxon>
        <taxon>Dikarya</taxon>
        <taxon>Ascomycota</taxon>
        <taxon>Pezizomycotina</taxon>
        <taxon>Eurotiomycetes</taxon>
        <taxon>Eurotiomycetidae</taxon>
        <taxon>Onygenales</taxon>
        <taxon>Ajellomycetaceae</taxon>
        <taxon>Histoplasma</taxon>
    </lineage>
</organism>
<name>A0A8H8CQY4_AJECA</name>
<gene>
    <name evidence="2" type="ORF">I7I52_11240</name>
</gene>
<protein>
    <submittedName>
        <fullName evidence="2">Uncharacterized protein</fullName>
    </submittedName>
</protein>